<proteinExistence type="predicted"/>
<evidence type="ECO:0000313" key="2">
    <source>
        <dbReference type="Proteomes" id="UP000412311"/>
    </source>
</evidence>
<reference evidence="1 2" key="1">
    <citation type="submission" date="2019-09" db="EMBL/GenBank/DDBJ databases">
        <authorList>
            <person name="Chandra G."/>
            <person name="Truman W A."/>
        </authorList>
    </citation>
    <scope>NUCLEOTIDE SEQUENCE [LARGE SCALE GENOMIC DNA]</scope>
    <source>
        <strain evidence="1">PS925</strain>
    </source>
</reference>
<dbReference type="Proteomes" id="UP000412311">
    <property type="component" value="Unassembled WGS sequence"/>
</dbReference>
<protein>
    <submittedName>
        <fullName evidence="1">Uncharacterized protein</fullName>
    </submittedName>
</protein>
<sequence>MAKFDDARVGDILVHEMSHGAPDTLDLYYGEIIRGATPAEYNAVGLLEFARDAHKAHPQNLSNPHFRLGLLEGYEEFKATISSRPKIVQEHPALLNAESYSLAVSLIDQHTANHATFMFNLSTITNSINNTAPGEFLSGPILLNLAKPNF</sequence>
<accession>A0A5E7TFX8</accession>
<name>A0A5E7TFX8_PSEFL</name>
<organism evidence="1 2">
    <name type="scientific">Pseudomonas fluorescens</name>
    <dbReference type="NCBI Taxonomy" id="294"/>
    <lineage>
        <taxon>Bacteria</taxon>
        <taxon>Pseudomonadati</taxon>
        <taxon>Pseudomonadota</taxon>
        <taxon>Gammaproteobacteria</taxon>
        <taxon>Pseudomonadales</taxon>
        <taxon>Pseudomonadaceae</taxon>
        <taxon>Pseudomonas</taxon>
    </lineage>
</organism>
<gene>
    <name evidence="1" type="ORF">PS925_01903</name>
</gene>
<evidence type="ECO:0000313" key="1">
    <source>
        <dbReference type="EMBL" id="VVP96657.1"/>
    </source>
</evidence>
<dbReference type="AlphaFoldDB" id="A0A5E7TFX8"/>
<dbReference type="EMBL" id="CABVJG010000005">
    <property type="protein sequence ID" value="VVP96657.1"/>
    <property type="molecule type" value="Genomic_DNA"/>
</dbReference>